<dbReference type="STRING" id="55544.A0A4D9EQS6"/>
<comment type="caution">
    <text evidence="2">The sequence shown here is derived from an EMBL/GenBank/DDBJ whole genome shotgun (WGS) entry which is preliminary data.</text>
</comment>
<dbReference type="AlphaFoldDB" id="A0A4D9EQS6"/>
<evidence type="ECO:0000313" key="2">
    <source>
        <dbReference type="EMBL" id="TFK12736.1"/>
    </source>
</evidence>
<gene>
    <name evidence="2" type="ORF">DR999_PMT03897</name>
</gene>
<feature type="region of interest" description="Disordered" evidence="1">
    <location>
        <begin position="1"/>
        <end position="22"/>
    </location>
</feature>
<protein>
    <submittedName>
        <fullName evidence="2">Sister chromatid cohesion protein DCC1</fullName>
    </submittedName>
</protein>
<reference evidence="2 3" key="1">
    <citation type="submission" date="2019-04" db="EMBL/GenBank/DDBJ databases">
        <title>Draft genome of the big-headed turtle Platysternon megacephalum.</title>
        <authorList>
            <person name="Gong S."/>
        </authorList>
    </citation>
    <scope>NUCLEOTIDE SEQUENCE [LARGE SCALE GENOMIC DNA]</scope>
    <source>
        <strain evidence="2">DO16091913</strain>
        <tissue evidence="2">Muscle</tissue>
    </source>
</reference>
<evidence type="ECO:0000256" key="1">
    <source>
        <dbReference type="SAM" id="MobiDB-lite"/>
    </source>
</evidence>
<sequence length="94" mass="10603">MSVSATESDPPRFFVGGEDGDELLDSSRSADFDHFYDHAEEEDEEYDSDKRLPSQRNLTCGVLFLLEQQLNELMIAVKVHLAADFVTVTSDCKK</sequence>
<dbReference type="Proteomes" id="UP000297703">
    <property type="component" value="Unassembled WGS sequence"/>
</dbReference>
<name>A0A4D9EQS6_9SAUR</name>
<accession>A0A4D9EQS6</accession>
<keyword evidence="3" id="KW-1185">Reference proteome</keyword>
<proteinExistence type="predicted"/>
<dbReference type="EMBL" id="QXTE01000019">
    <property type="protein sequence ID" value="TFK12736.1"/>
    <property type="molecule type" value="Genomic_DNA"/>
</dbReference>
<reference evidence="2 3" key="2">
    <citation type="submission" date="2019-04" db="EMBL/GenBank/DDBJ databases">
        <title>The genome sequence of big-headed turtle.</title>
        <authorList>
            <person name="Gong S."/>
        </authorList>
    </citation>
    <scope>NUCLEOTIDE SEQUENCE [LARGE SCALE GENOMIC DNA]</scope>
    <source>
        <strain evidence="2">DO16091913</strain>
        <tissue evidence="2">Muscle</tissue>
    </source>
</reference>
<evidence type="ECO:0000313" key="3">
    <source>
        <dbReference type="Proteomes" id="UP000297703"/>
    </source>
</evidence>
<organism evidence="2 3">
    <name type="scientific">Platysternon megacephalum</name>
    <name type="common">big-headed turtle</name>
    <dbReference type="NCBI Taxonomy" id="55544"/>
    <lineage>
        <taxon>Eukaryota</taxon>
        <taxon>Metazoa</taxon>
        <taxon>Chordata</taxon>
        <taxon>Craniata</taxon>
        <taxon>Vertebrata</taxon>
        <taxon>Euteleostomi</taxon>
        <taxon>Archelosauria</taxon>
        <taxon>Testudinata</taxon>
        <taxon>Testudines</taxon>
        <taxon>Cryptodira</taxon>
        <taxon>Durocryptodira</taxon>
        <taxon>Testudinoidea</taxon>
        <taxon>Platysternidae</taxon>
        <taxon>Platysternon</taxon>
    </lineage>
</organism>